<keyword evidence="7" id="KW-0032">Aminotransferase</keyword>
<accession>A0A5R8Q9Y6</accession>
<keyword evidence="8" id="KW-1185">Reference proteome</keyword>
<dbReference type="Proteomes" id="UP000306912">
    <property type="component" value="Unassembled WGS sequence"/>
</dbReference>
<reference evidence="7 8" key="1">
    <citation type="submission" date="2019-05" db="EMBL/GenBank/DDBJ databases">
        <title>Culicoidintestinum kansasii gen. nov., sp. nov. from the gastrointestinal tract of the biting midge, Culicoides sonorensis.</title>
        <authorList>
            <person name="Neupane S."/>
            <person name="Ghosh A."/>
            <person name="Gunther S."/>
            <person name="Martin K."/>
            <person name="Zurek L."/>
        </authorList>
    </citation>
    <scope>NUCLEOTIDE SEQUENCE [LARGE SCALE GENOMIC DNA]</scope>
    <source>
        <strain evidence="7 8">CS-1</strain>
    </source>
</reference>
<name>A0A5R8Q9Y6_9FIRM</name>
<evidence type="ECO:0000313" key="7">
    <source>
        <dbReference type="EMBL" id="TLG72743.1"/>
    </source>
</evidence>
<evidence type="ECO:0000256" key="4">
    <source>
        <dbReference type="ARBA" id="ARBA00023239"/>
    </source>
</evidence>
<dbReference type="Gene3D" id="3.90.1150.10">
    <property type="entry name" value="Aspartate Aminotransferase, domain 1"/>
    <property type="match status" value="1"/>
</dbReference>
<dbReference type="InParanoid" id="A0A5R8Q9Y6"/>
<dbReference type="OrthoDB" id="9802872at2"/>
<dbReference type="EMBL" id="VBWP01000007">
    <property type="protein sequence ID" value="TLG72743.1"/>
    <property type="molecule type" value="Genomic_DNA"/>
</dbReference>
<dbReference type="InterPro" id="IPR051798">
    <property type="entry name" value="Class-II_PLP-Dep_Aminotrans"/>
</dbReference>
<evidence type="ECO:0000256" key="1">
    <source>
        <dbReference type="ARBA" id="ARBA00001933"/>
    </source>
</evidence>
<dbReference type="InterPro" id="IPR015424">
    <property type="entry name" value="PyrdxlP-dep_Trfase"/>
</dbReference>
<keyword evidence="7" id="KW-0808">Transferase</keyword>
<evidence type="ECO:0000313" key="8">
    <source>
        <dbReference type="Proteomes" id="UP000306912"/>
    </source>
</evidence>
<proteinExistence type="inferred from homology"/>
<dbReference type="InterPro" id="IPR015421">
    <property type="entry name" value="PyrdxlP-dep_Trfase_major"/>
</dbReference>
<dbReference type="InterPro" id="IPR004839">
    <property type="entry name" value="Aminotransferase_I/II_large"/>
</dbReference>
<dbReference type="CDD" id="cd00609">
    <property type="entry name" value="AAT_like"/>
    <property type="match status" value="1"/>
</dbReference>
<dbReference type="Pfam" id="PF00155">
    <property type="entry name" value="Aminotran_1_2"/>
    <property type="match status" value="1"/>
</dbReference>
<comment type="similarity">
    <text evidence="5">Belongs to the class-II pyridoxal-phosphate-dependent aminotransferase family. MalY/PatB cystathionine beta-lyase subfamily.</text>
</comment>
<feature type="domain" description="Aminotransferase class I/classII large" evidence="6">
    <location>
        <begin position="50"/>
        <end position="380"/>
    </location>
</feature>
<dbReference type="GO" id="GO:0047804">
    <property type="term" value="F:cysteine-S-conjugate beta-lyase activity"/>
    <property type="evidence" value="ECO:0007669"/>
    <property type="project" value="UniProtKB-EC"/>
</dbReference>
<evidence type="ECO:0000256" key="3">
    <source>
        <dbReference type="ARBA" id="ARBA00022898"/>
    </source>
</evidence>
<dbReference type="PANTHER" id="PTHR43525">
    <property type="entry name" value="PROTEIN MALY"/>
    <property type="match status" value="1"/>
</dbReference>
<gene>
    <name evidence="7" type="ORF">FEZ08_08560</name>
</gene>
<dbReference type="GO" id="GO:0008483">
    <property type="term" value="F:transaminase activity"/>
    <property type="evidence" value="ECO:0007669"/>
    <property type="project" value="UniProtKB-KW"/>
</dbReference>
<evidence type="ECO:0000259" key="6">
    <source>
        <dbReference type="Pfam" id="PF00155"/>
    </source>
</evidence>
<organism evidence="7 8">
    <name type="scientific">Culicoidibacter larvae</name>
    <dbReference type="NCBI Taxonomy" id="2579976"/>
    <lineage>
        <taxon>Bacteria</taxon>
        <taxon>Bacillati</taxon>
        <taxon>Bacillota</taxon>
        <taxon>Culicoidibacteria</taxon>
        <taxon>Culicoidibacterales</taxon>
        <taxon>Culicoidibacteraceae</taxon>
        <taxon>Culicoidibacter</taxon>
    </lineage>
</organism>
<dbReference type="AlphaFoldDB" id="A0A5R8Q9Y6"/>
<protein>
    <recommendedName>
        <fullName evidence="2">cysteine-S-conjugate beta-lyase</fullName>
        <ecNumber evidence="2">4.4.1.13</ecNumber>
    </recommendedName>
</protein>
<comment type="cofactor">
    <cofactor evidence="1">
        <name>pyridoxal 5'-phosphate</name>
        <dbReference type="ChEBI" id="CHEBI:597326"/>
    </cofactor>
</comment>
<dbReference type="PANTHER" id="PTHR43525:SF1">
    <property type="entry name" value="PROTEIN MALY"/>
    <property type="match status" value="1"/>
</dbReference>
<dbReference type="InterPro" id="IPR015422">
    <property type="entry name" value="PyrdxlP-dep_Trfase_small"/>
</dbReference>
<dbReference type="EC" id="4.4.1.13" evidence="2"/>
<evidence type="ECO:0000256" key="2">
    <source>
        <dbReference type="ARBA" id="ARBA00012224"/>
    </source>
</evidence>
<dbReference type="GO" id="GO:0030170">
    <property type="term" value="F:pyridoxal phosphate binding"/>
    <property type="evidence" value="ECO:0007669"/>
    <property type="project" value="InterPro"/>
</dbReference>
<evidence type="ECO:0000256" key="5">
    <source>
        <dbReference type="ARBA" id="ARBA00037974"/>
    </source>
</evidence>
<keyword evidence="3" id="KW-0663">Pyridoxal phosphate</keyword>
<sequence>MTNFNDLMERSGNGSMKWDATYIKKRFLIEDKTIYPLFISDMDYNHAEVIQQHFIETVQSGDFGYFTIQDSFYNSIIEWHKKQHDLNIRREWILAAPGTLSGLHFIIGSLLQNKNVLVFTPVYGHFQQAITSFATMHNCPLAYNGNQYTIDFNMLEEQLQHDNIEAILFCNPHNPSGKVWRQTELETLVKLCRKYDILLIADEIHSDVILGKKKFVSLLSFSELYDKIIISTGANKTFNLSGLSTSYILSQNKLLLARVEEQLNKYHIQVNRLGIAFTQIAYEYGAEWVQELIAQLHKNLAIVKTVLAGSGIEIMEPEAGYLVWMRLDKVKDVEQFVRQLAAATGVLVESGERFIADYQSFIRINIATSSTLLQEACTKLKTFYCSY</sequence>
<dbReference type="SUPFAM" id="SSF53383">
    <property type="entry name" value="PLP-dependent transferases"/>
    <property type="match status" value="1"/>
</dbReference>
<dbReference type="RefSeq" id="WP_138191381.1">
    <property type="nucleotide sequence ID" value="NZ_VBWP01000007.1"/>
</dbReference>
<comment type="caution">
    <text evidence="7">The sequence shown here is derived from an EMBL/GenBank/DDBJ whole genome shotgun (WGS) entry which is preliminary data.</text>
</comment>
<keyword evidence="4" id="KW-0456">Lyase</keyword>
<dbReference type="Gene3D" id="3.40.640.10">
    <property type="entry name" value="Type I PLP-dependent aspartate aminotransferase-like (Major domain)"/>
    <property type="match status" value="1"/>
</dbReference>